<sequence>MARVGINGKCRIQWLGPLERQLASCGAKPFSFLALCRNNNSKEVAVKFFSLLVLKKQQVVEVAQAAPFADILVTVGPKFPTLKDRVISF</sequence>
<reference evidence="2" key="1">
    <citation type="submission" date="2025-08" db="UniProtKB">
        <authorList>
            <consortium name="Ensembl"/>
        </authorList>
    </citation>
    <scope>IDENTIFICATION</scope>
</reference>
<reference evidence="2" key="2">
    <citation type="submission" date="2025-09" db="UniProtKB">
        <authorList>
            <consortium name="Ensembl"/>
        </authorList>
    </citation>
    <scope>IDENTIFICATION</scope>
</reference>
<dbReference type="Pfam" id="PF04824">
    <property type="entry name" value="Rad21_Rec8"/>
    <property type="match status" value="1"/>
</dbReference>
<proteinExistence type="predicted"/>
<dbReference type="Proteomes" id="UP000694545">
    <property type="component" value="Unplaced"/>
</dbReference>
<evidence type="ECO:0000313" key="3">
    <source>
        <dbReference type="Proteomes" id="UP000694545"/>
    </source>
</evidence>
<name>A0A8D2L6C0_VARKO</name>
<keyword evidence="3" id="KW-1185">Reference proteome</keyword>
<dbReference type="InterPro" id="IPR036390">
    <property type="entry name" value="WH_DNA-bd_sf"/>
</dbReference>
<dbReference type="Ensembl" id="ENSVKKT00000017631.1">
    <property type="protein sequence ID" value="ENSVKKP00000017203.1"/>
    <property type="gene ID" value="ENSVKKG00000011756.1"/>
</dbReference>
<evidence type="ECO:0000259" key="1">
    <source>
        <dbReference type="Pfam" id="PF04824"/>
    </source>
</evidence>
<dbReference type="SUPFAM" id="SSF46785">
    <property type="entry name" value="Winged helix' DNA-binding domain"/>
    <property type="match status" value="1"/>
</dbReference>
<evidence type="ECO:0000313" key="2">
    <source>
        <dbReference type="Ensembl" id="ENSVKKP00000017203.1"/>
    </source>
</evidence>
<organism evidence="2 3">
    <name type="scientific">Varanus komodoensis</name>
    <name type="common">Komodo dragon</name>
    <dbReference type="NCBI Taxonomy" id="61221"/>
    <lineage>
        <taxon>Eukaryota</taxon>
        <taxon>Metazoa</taxon>
        <taxon>Chordata</taxon>
        <taxon>Craniata</taxon>
        <taxon>Vertebrata</taxon>
        <taxon>Euteleostomi</taxon>
        <taxon>Lepidosauria</taxon>
        <taxon>Squamata</taxon>
        <taxon>Bifurcata</taxon>
        <taxon>Unidentata</taxon>
        <taxon>Episquamata</taxon>
        <taxon>Toxicofera</taxon>
        <taxon>Anguimorpha</taxon>
        <taxon>Paleoanguimorpha</taxon>
        <taxon>Varanoidea</taxon>
        <taxon>Varanidae</taxon>
        <taxon>Varanus</taxon>
    </lineage>
</organism>
<dbReference type="InterPro" id="IPR006909">
    <property type="entry name" value="Rad21/Rec8_C_eu"/>
</dbReference>
<dbReference type="Gene3D" id="1.10.10.580">
    <property type="entry name" value="Structural maintenance of chromosome 1. Chain E"/>
    <property type="match status" value="1"/>
</dbReference>
<dbReference type="InterPro" id="IPR023093">
    <property type="entry name" value="ScpA-like_C"/>
</dbReference>
<accession>A0A8D2L6C0</accession>
<feature type="domain" description="Rad21/Rec8-like protein C-terminal eukaryotic" evidence="1">
    <location>
        <begin position="29"/>
        <end position="79"/>
    </location>
</feature>
<protein>
    <recommendedName>
        <fullName evidence="1">Rad21/Rec8-like protein C-terminal eukaryotic domain-containing protein</fullName>
    </recommendedName>
</protein>
<dbReference type="AlphaFoldDB" id="A0A8D2L6C0"/>